<keyword evidence="3" id="KW-0460">Magnesium</keyword>
<dbReference type="AlphaFoldDB" id="A0A4R2SMH2"/>
<dbReference type="InterPro" id="IPR036412">
    <property type="entry name" value="HAD-like_sf"/>
</dbReference>
<keyword evidence="2 4" id="KW-0378">Hydrolase</keyword>
<reference evidence="4 5" key="1">
    <citation type="submission" date="2019-03" db="EMBL/GenBank/DDBJ databases">
        <title>Genomic Encyclopedia of Type Strains, Phase IV (KMG-IV): sequencing the most valuable type-strain genomes for metagenomic binning, comparative biology and taxonomic classification.</title>
        <authorList>
            <person name="Goeker M."/>
        </authorList>
    </citation>
    <scope>NUCLEOTIDE SEQUENCE [LARGE SCALE GENOMIC DNA]</scope>
    <source>
        <strain evidence="4 5">DSM 28404</strain>
    </source>
</reference>
<gene>
    <name evidence="4" type="ORF">EDC44_1398</name>
</gene>
<keyword evidence="5" id="KW-1185">Reference proteome</keyword>
<dbReference type="Gene3D" id="1.20.120.1600">
    <property type="match status" value="1"/>
</dbReference>
<accession>A0A4R2SMH2</accession>
<dbReference type="SFLD" id="SFLDS00003">
    <property type="entry name" value="Haloacid_Dehalogenase"/>
    <property type="match status" value="1"/>
</dbReference>
<dbReference type="RefSeq" id="WP_131979333.1">
    <property type="nucleotide sequence ID" value="NZ_SLYB01000039.1"/>
</dbReference>
<evidence type="ECO:0000256" key="3">
    <source>
        <dbReference type="ARBA" id="ARBA00022842"/>
    </source>
</evidence>
<evidence type="ECO:0000256" key="2">
    <source>
        <dbReference type="ARBA" id="ARBA00022801"/>
    </source>
</evidence>
<dbReference type="EMBL" id="SLYB01000039">
    <property type="protein sequence ID" value="TCP90155.1"/>
    <property type="molecule type" value="Genomic_DNA"/>
</dbReference>
<sequence length="243" mass="28276">MKFYRTLQPFKVISFDLDDTLYDNHEVIRLAESNFVEKLKSCTHIAELDSDYWRNWKLKIERQNPLLCEDVTEWRFETLQQLLAFHGKSAMEIAEISQHTMDEFLHWRHQIDLPQQSVEVLNQLKRRFQLAALTNGNVEPMRIGLVQFDLYLRGGKQGRAKPHQDLFHQTAEYFNISPQEILHIGDDLTTDVKGAINAGCQSVWLNLSGNSLVQFREARMLPTVEIGDLAELLAITQHYAHND</sequence>
<evidence type="ECO:0000313" key="5">
    <source>
        <dbReference type="Proteomes" id="UP000295763"/>
    </source>
</evidence>
<dbReference type="NCBIfam" id="TIGR01509">
    <property type="entry name" value="HAD-SF-IA-v3"/>
    <property type="match status" value="1"/>
</dbReference>
<dbReference type="SUPFAM" id="SSF56784">
    <property type="entry name" value="HAD-like"/>
    <property type="match status" value="1"/>
</dbReference>
<dbReference type="GO" id="GO:0009231">
    <property type="term" value="P:riboflavin biosynthetic process"/>
    <property type="evidence" value="ECO:0007669"/>
    <property type="project" value="TreeGrafter"/>
</dbReference>
<dbReference type="PANTHER" id="PTHR46470:SF4">
    <property type="entry name" value="5-AMINO-6-(5-PHOSPHO-D-RIBITYLAMINO)URACIL PHOSPHATASE YIGB"/>
    <property type="match status" value="1"/>
</dbReference>
<dbReference type="Gene3D" id="3.40.50.1000">
    <property type="entry name" value="HAD superfamily/HAD-like"/>
    <property type="match status" value="1"/>
</dbReference>
<dbReference type="SFLD" id="SFLDG01129">
    <property type="entry name" value="C1.5:_HAD__Beta-PGM__Phosphata"/>
    <property type="match status" value="1"/>
</dbReference>
<dbReference type="InterPro" id="IPR023214">
    <property type="entry name" value="HAD_sf"/>
</dbReference>
<evidence type="ECO:0000313" key="4">
    <source>
        <dbReference type="EMBL" id="TCP90155.1"/>
    </source>
</evidence>
<dbReference type="InterPro" id="IPR051400">
    <property type="entry name" value="HAD-like_hydrolase"/>
</dbReference>
<organism evidence="4 5">
    <name type="scientific">Cricetibacter osteomyelitidis</name>
    <dbReference type="NCBI Taxonomy" id="1521931"/>
    <lineage>
        <taxon>Bacteria</taxon>
        <taxon>Pseudomonadati</taxon>
        <taxon>Pseudomonadota</taxon>
        <taxon>Gammaproteobacteria</taxon>
        <taxon>Pasteurellales</taxon>
        <taxon>Pasteurellaceae</taxon>
        <taxon>Cricetibacter</taxon>
    </lineage>
</organism>
<dbReference type="Proteomes" id="UP000295763">
    <property type="component" value="Unassembled WGS sequence"/>
</dbReference>
<protein>
    <submittedName>
        <fullName evidence="4">Putative hydrolase of the HAD superfamily</fullName>
    </submittedName>
</protein>
<comment type="cofactor">
    <cofactor evidence="1">
        <name>Mg(2+)</name>
        <dbReference type="ChEBI" id="CHEBI:18420"/>
    </cofactor>
</comment>
<proteinExistence type="predicted"/>
<dbReference type="Pfam" id="PF00702">
    <property type="entry name" value="Hydrolase"/>
    <property type="match status" value="1"/>
</dbReference>
<dbReference type="NCBIfam" id="TIGR01549">
    <property type="entry name" value="HAD-SF-IA-v1"/>
    <property type="match status" value="1"/>
</dbReference>
<dbReference type="InterPro" id="IPR006439">
    <property type="entry name" value="HAD-SF_hydro_IA"/>
</dbReference>
<dbReference type="PANTHER" id="PTHR46470">
    <property type="entry name" value="N-ACYLNEURAMINATE-9-PHOSPHATASE"/>
    <property type="match status" value="1"/>
</dbReference>
<dbReference type="GO" id="GO:0016787">
    <property type="term" value="F:hydrolase activity"/>
    <property type="evidence" value="ECO:0007669"/>
    <property type="project" value="UniProtKB-KW"/>
</dbReference>
<name>A0A4R2SMH2_9PAST</name>
<evidence type="ECO:0000256" key="1">
    <source>
        <dbReference type="ARBA" id="ARBA00001946"/>
    </source>
</evidence>
<dbReference type="OrthoDB" id="367448at2"/>
<comment type="caution">
    <text evidence="4">The sequence shown here is derived from an EMBL/GenBank/DDBJ whole genome shotgun (WGS) entry which is preliminary data.</text>
</comment>